<dbReference type="EMBL" id="JACGWK010000008">
    <property type="protein sequence ID" value="KAL0338603.1"/>
    <property type="molecule type" value="Genomic_DNA"/>
</dbReference>
<feature type="compositionally biased region" description="Polar residues" evidence="1">
    <location>
        <begin position="353"/>
        <end position="363"/>
    </location>
</feature>
<protein>
    <submittedName>
        <fullName evidence="2">Serine/threonine-protein kinase KIPK2</fullName>
    </submittedName>
</protein>
<sequence>MGSSRGNCEIVEVKYEASTVQRPQTFRHVRAQDREQRPPVMKKHITKALENDINKLFEAVNLRTSKSLDLSDSWRNASKKPMKSAGSHSPGIGFSEPVSLKQALRGLCISQAAEMAAVKRMSMPASPRISESGKITNLYRSVMVEAGGSGCSPAGGERRTEIPRVKEESTSYSSGTLIRGHQESFKSATQSYCSSPSYSVNPNVKSIKCTSSESGHALAECSGNGVGISLVEGERTRGAAIKLPQPKANSLNQSAPSSPHIAAALVLKDAESSPVPDDISHVSQVDKQASEIVCSQHNSVSALPHHISDGNLSKPDKKISDSNKIASGSIKDAATPLKVGNRAAPKLRRKSKLQTVPASSAVKSNKDKSKKVGGTTDGNLKAAYEINSDRDHSSGQLICQRCQCSLTDTSKDSSKNPPETTSTEAFTGSRNCDTKKSDSIPTSWENRGTPVVKVNMNPKSTEKGDISRAQRAAFVILVVAPLA</sequence>
<dbReference type="AlphaFoldDB" id="A0AAW2N6D0"/>
<evidence type="ECO:0000313" key="2">
    <source>
        <dbReference type="EMBL" id="KAL0338603.1"/>
    </source>
</evidence>
<feature type="region of interest" description="Disordered" evidence="1">
    <location>
        <begin position="407"/>
        <end position="464"/>
    </location>
</feature>
<accession>A0AAW2N6D0</accession>
<keyword evidence="2" id="KW-0808">Transferase</keyword>
<keyword evidence="2" id="KW-0418">Kinase</keyword>
<dbReference type="GO" id="GO:0016301">
    <property type="term" value="F:kinase activity"/>
    <property type="evidence" value="ECO:0007669"/>
    <property type="project" value="UniProtKB-KW"/>
</dbReference>
<proteinExistence type="predicted"/>
<evidence type="ECO:0000256" key="1">
    <source>
        <dbReference type="SAM" id="MobiDB-lite"/>
    </source>
</evidence>
<comment type="caution">
    <text evidence="2">The sequence shown here is derived from an EMBL/GenBank/DDBJ whole genome shotgun (WGS) entry which is preliminary data.</text>
</comment>
<organism evidence="2">
    <name type="scientific">Sesamum angustifolium</name>
    <dbReference type="NCBI Taxonomy" id="2727405"/>
    <lineage>
        <taxon>Eukaryota</taxon>
        <taxon>Viridiplantae</taxon>
        <taxon>Streptophyta</taxon>
        <taxon>Embryophyta</taxon>
        <taxon>Tracheophyta</taxon>
        <taxon>Spermatophyta</taxon>
        <taxon>Magnoliopsida</taxon>
        <taxon>eudicotyledons</taxon>
        <taxon>Gunneridae</taxon>
        <taxon>Pentapetalae</taxon>
        <taxon>asterids</taxon>
        <taxon>lamiids</taxon>
        <taxon>Lamiales</taxon>
        <taxon>Pedaliaceae</taxon>
        <taxon>Sesamum</taxon>
    </lineage>
</organism>
<gene>
    <name evidence="2" type="ORF">Sangu_1382400</name>
</gene>
<name>A0AAW2N6D0_9LAMI</name>
<feature type="compositionally biased region" description="Polar residues" evidence="1">
    <location>
        <begin position="415"/>
        <end position="431"/>
    </location>
</feature>
<reference evidence="2" key="1">
    <citation type="submission" date="2020-06" db="EMBL/GenBank/DDBJ databases">
        <authorList>
            <person name="Li T."/>
            <person name="Hu X."/>
            <person name="Zhang T."/>
            <person name="Song X."/>
            <person name="Zhang H."/>
            <person name="Dai N."/>
            <person name="Sheng W."/>
            <person name="Hou X."/>
            <person name="Wei L."/>
        </authorList>
    </citation>
    <scope>NUCLEOTIDE SEQUENCE</scope>
    <source>
        <strain evidence="2">G01</strain>
        <tissue evidence="2">Leaf</tissue>
    </source>
</reference>
<feature type="region of interest" description="Disordered" evidence="1">
    <location>
        <begin position="340"/>
        <end position="378"/>
    </location>
</feature>
<reference evidence="2" key="2">
    <citation type="journal article" date="2024" name="Plant">
        <title>Genomic evolution and insights into agronomic trait innovations of Sesamum species.</title>
        <authorList>
            <person name="Miao H."/>
            <person name="Wang L."/>
            <person name="Qu L."/>
            <person name="Liu H."/>
            <person name="Sun Y."/>
            <person name="Le M."/>
            <person name="Wang Q."/>
            <person name="Wei S."/>
            <person name="Zheng Y."/>
            <person name="Lin W."/>
            <person name="Duan Y."/>
            <person name="Cao H."/>
            <person name="Xiong S."/>
            <person name="Wang X."/>
            <person name="Wei L."/>
            <person name="Li C."/>
            <person name="Ma Q."/>
            <person name="Ju M."/>
            <person name="Zhao R."/>
            <person name="Li G."/>
            <person name="Mu C."/>
            <person name="Tian Q."/>
            <person name="Mei H."/>
            <person name="Zhang T."/>
            <person name="Gao T."/>
            <person name="Zhang H."/>
        </authorList>
    </citation>
    <scope>NUCLEOTIDE SEQUENCE</scope>
    <source>
        <strain evidence="2">G01</strain>
    </source>
</reference>